<proteinExistence type="predicted"/>
<reference evidence="2" key="2">
    <citation type="submission" date="2023-06" db="EMBL/GenBank/DDBJ databases">
        <authorList>
            <person name="Swenson N.G."/>
            <person name="Wegrzyn J.L."/>
            <person name="Mcevoy S.L."/>
        </authorList>
    </citation>
    <scope>NUCLEOTIDE SEQUENCE</scope>
    <source>
        <strain evidence="2">NS2018</strain>
        <tissue evidence="2">Leaf</tissue>
    </source>
</reference>
<sequence length="66" mass="7753">MTWYSRGCAEKSDAVPKPVTNQKLQRKRKKAVQKQESREREYTIKIRGFSGVPVNLLSLKTFLWLK</sequence>
<organism evidence="2 3">
    <name type="scientific">Acer saccharum</name>
    <name type="common">Sugar maple</name>
    <dbReference type="NCBI Taxonomy" id="4024"/>
    <lineage>
        <taxon>Eukaryota</taxon>
        <taxon>Viridiplantae</taxon>
        <taxon>Streptophyta</taxon>
        <taxon>Embryophyta</taxon>
        <taxon>Tracheophyta</taxon>
        <taxon>Spermatophyta</taxon>
        <taxon>Magnoliopsida</taxon>
        <taxon>eudicotyledons</taxon>
        <taxon>Gunneridae</taxon>
        <taxon>Pentapetalae</taxon>
        <taxon>rosids</taxon>
        <taxon>malvids</taxon>
        <taxon>Sapindales</taxon>
        <taxon>Sapindaceae</taxon>
        <taxon>Hippocastanoideae</taxon>
        <taxon>Acereae</taxon>
        <taxon>Acer</taxon>
    </lineage>
</organism>
<reference evidence="2" key="1">
    <citation type="journal article" date="2022" name="Plant J.">
        <title>Strategies of tolerance reflected in two North American maple genomes.</title>
        <authorList>
            <person name="McEvoy S.L."/>
            <person name="Sezen U.U."/>
            <person name="Trouern-Trend A."/>
            <person name="McMahon S.M."/>
            <person name="Schaberg P.G."/>
            <person name="Yang J."/>
            <person name="Wegrzyn J.L."/>
            <person name="Swenson N.G."/>
        </authorList>
    </citation>
    <scope>NUCLEOTIDE SEQUENCE</scope>
    <source>
        <strain evidence="2">NS2018</strain>
    </source>
</reference>
<keyword evidence="3" id="KW-1185">Reference proteome</keyword>
<evidence type="ECO:0000313" key="2">
    <source>
        <dbReference type="EMBL" id="KAK0589204.1"/>
    </source>
</evidence>
<dbReference type="Proteomes" id="UP001168877">
    <property type="component" value="Unassembled WGS sequence"/>
</dbReference>
<name>A0AA39SCY1_ACESA</name>
<feature type="region of interest" description="Disordered" evidence="1">
    <location>
        <begin position="1"/>
        <end position="36"/>
    </location>
</feature>
<accession>A0AA39SCY1</accession>
<dbReference type="AlphaFoldDB" id="A0AA39SCY1"/>
<gene>
    <name evidence="2" type="ORF">LWI29_011048</name>
</gene>
<dbReference type="EMBL" id="JAUESC010000381">
    <property type="protein sequence ID" value="KAK0589204.1"/>
    <property type="molecule type" value="Genomic_DNA"/>
</dbReference>
<comment type="caution">
    <text evidence="2">The sequence shown here is derived from an EMBL/GenBank/DDBJ whole genome shotgun (WGS) entry which is preliminary data.</text>
</comment>
<protein>
    <submittedName>
        <fullName evidence="2">Uncharacterized protein</fullName>
    </submittedName>
</protein>
<evidence type="ECO:0000256" key="1">
    <source>
        <dbReference type="SAM" id="MobiDB-lite"/>
    </source>
</evidence>
<evidence type="ECO:0000313" key="3">
    <source>
        <dbReference type="Proteomes" id="UP001168877"/>
    </source>
</evidence>